<keyword evidence="7" id="KW-0460">Magnesium</keyword>
<accession>A0ABS9TYT8</accession>
<dbReference type="PANTHER" id="PTHR42904:SF6">
    <property type="entry name" value="NAD-CAPPED RNA HYDROLASE NUDT12"/>
    <property type="match status" value="1"/>
</dbReference>
<comment type="catalytic activity">
    <reaction evidence="9">
        <text>a 5'-end NAD(+)-phospho-ribonucleoside in mRNA + H2O = a 5'-end phospho-adenosine-phospho-ribonucleoside in mRNA + beta-nicotinamide D-ribonucleotide + 2 H(+)</text>
        <dbReference type="Rhea" id="RHEA:60876"/>
        <dbReference type="Rhea" id="RHEA-COMP:15698"/>
        <dbReference type="Rhea" id="RHEA-COMP:15719"/>
        <dbReference type="ChEBI" id="CHEBI:14649"/>
        <dbReference type="ChEBI" id="CHEBI:15377"/>
        <dbReference type="ChEBI" id="CHEBI:15378"/>
        <dbReference type="ChEBI" id="CHEBI:144029"/>
        <dbReference type="ChEBI" id="CHEBI:144051"/>
    </reaction>
    <physiologicalReaction direction="left-to-right" evidence="9">
        <dbReference type="Rhea" id="RHEA:60877"/>
    </physiologicalReaction>
</comment>
<dbReference type="InterPro" id="IPR050241">
    <property type="entry name" value="NAD-cap_RNA_hydrolase_NudC"/>
</dbReference>
<dbReference type="InterPro" id="IPR000086">
    <property type="entry name" value="NUDIX_hydrolase_dom"/>
</dbReference>
<name>A0ABS9TYT8_9MICC</name>
<evidence type="ECO:0000313" key="12">
    <source>
        <dbReference type="EMBL" id="MCH6469584.1"/>
    </source>
</evidence>
<keyword evidence="8" id="KW-0520">NAD</keyword>
<dbReference type="Pfam" id="PF09297">
    <property type="entry name" value="Zn_ribbon_NUD"/>
    <property type="match status" value="1"/>
</dbReference>
<dbReference type="SUPFAM" id="SSF55811">
    <property type="entry name" value="Nudix"/>
    <property type="match status" value="1"/>
</dbReference>
<dbReference type="InterPro" id="IPR015376">
    <property type="entry name" value="Znr_NADH_PPase"/>
</dbReference>
<comment type="cofactor">
    <cofactor evidence="2">
        <name>Zn(2+)</name>
        <dbReference type="ChEBI" id="CHEBI:29105"/>
    </cofactor>
</comment>
<dbReference type="InterPro" id="IPR020084">
    <property type="entry name" value="NUDIX_hydrolase_CS"/>
</dbReference>
<evidence type="ECO:0000256" key="1">
    <source>
        <dbReference type="ARBA" id="ARBA00001946"/>
    </source>
</evidence>
<dbReference type="NCBIfam" id="NF001299">
    <property type="entry name" value="PRK00241.1"/>
    <property type="match status" value="1"/>
</dbReference>
<evidence type="ECO:0000313" key="13">
    <source>
        <dbReference type="Proteomes" id="UP001202922"/>
    </source>
</evidence>
<comment type="cofactor">
    <cofactor evidence="1">
        <name>Mg(2+)</name>
        <dbReference type="ChEBI" id="CHEBI:18420"/>
    </cofactor>
</comment>
<evidence type="ECO:0000256" key="2">
    <source>
        <dbReference type="ARBA" id="ARBA00001947"/>
    </source>
</evidence>
<feature type="region of interest" description="Disordered" evidence="10">
    <location>
        <begin position="1"/>
        <end position="33"/>
    </location>
</feature>
<dbReference type="Gene3D" id="3.90.79.20">
    <property type="match status" value="1"/>
</dbReference>
<comment type="caution">
    <text evidence="12">The sequence shown here is derived from an EMBL/GenBank/DDBJ whole genome shotgun (WGS) entry which is preliminary data.</text>
</comment>
<keyword evidence="13" id="KW-1185">Reference proteome</keyword>
<evidence type="ECO:0000256" key="4">
    <source>
        <dbReference type="ARBA" id="ARBA00012381"/>
    </source>
</evidence>
<gene>
    <name evidence="12" type="primary">nudC</name>
    <name evidence="12" type="ORF">L0M17_06175</name>
</gene>
<dbReference type="PROSITE" id="PS00893">
    <property type="entry name" value="NUDIX_BOX"/>
    <property type="match status" value="1"/>
</dbReference>
<evidence type="ECO:0000256" key="5">
    <source>
        <dbReference type="ARBA" id="ARBA00022723"/>
    </source>
</evidence>
<keyword evidence="6 12" id="KW-0378">Hydrolase</keyword>
<dbReference type="EC" id="3.6.1.22" evidence="4"/>
<evidence type="ECO:0000256" key="7">
    <source>
        <dbReference type="ARBA" id="ARBA00022842"/>
    </source>
</evidence>
<dbReference type="InterPro" id="IPR015797">
    <property type="entry name" value="NUDIX_hydrolase-like_dom_sf"/>
</dbReference>
<evidence type="ECO:0000256" key="6">
    <source>
        <dbReference type="ARBA" id="ARBA00022801"/>
    </source>
</evidence>
<feature type="domain" description="Nudix hydrolase" evidence="11">
    <location>
        <begin position="233"/>
        <end position="357"/>
    </location>
</feature>
<dbReference type="RefSeq" id="WP_241052934.1">
    <property type="nucleotide sequence ID" value="NZ_JAKZBV010000001.1"/>
</dbReference>
<dbReference type="Gene3D" id="3.90.79.10">
    <property type="entry name" value="Nucleoside Triphosphate Pyrophosphohydrolase"/>
    <property type="match status" value="1"/>
</dbReference>
<comment type="similarity">
    <text evidence="3">Belongs to the Nudix hydrolase family. NudC subfamily.</text>
</comment>
<dbReference type="Proteomes" id="UP001202922">
    <property type="component" value="Unassembled WGS sequence"/>
</dbReference>
<evidence type="ECO:0000256" key="8">
    <source>
        <dbReference type="ARBA" id="ARBA00023027"/>
    </source>
</evidence>
<keyword evidence="5" id="KW-0479">Metal-binding</keyword>
<reference evidence="12 13" key="1">
    <citation type="submission" date="2022-03" db="EMBL/GenBank/DDBJ databases">
        <title>Sinomonas sp. isolated from a soil.</title>
        <authorList>
            <person name="Han J."/>
            <person name="Kim D.-U."/>
        </authorList>
    </citation>
    <scope>NUCLEOTIDE SEQUENCE [LARGE SCALE GENOMIC DNA]</scope>
    <source>
        <strain evidence="12 13">5-5</strain>
    </source>
</reference>
<evidence type="ECO:0000259" key="11">
    <source>
        <dbReference type="PROSITE" id="PS51462"/>
    </source>
</evidence>
<dbReference type="PANTHER" id="PTHR42904">
    <property type="entry name" value="NUDIX HYDROLASE, NUDC SUBFAMILY"/>
    <property type="match status" value="1"/>
</dbReference>
<feature type="compositionally biased region" description="Low complexity" evidence="10">
    <location>
        <begin position="1"/>
        <end position="21"/>
    </location>
</feature>
<dbReference type="PROSITE" id="PS51462">
    <property type="entry name" value="NUDIX"/>
    <property type="match status" value="1"/>
</dbReference>
<dbReference type="InterPro" id="IPR049734">
    <property type="entry name" value="NudC-like_C"/>
</dbReference>
<organism evidence="12 13">
    <name type="scientific">Sinomonas terrae</name>
    <dbReference type="NCBI Taxonomy" id="2908838"/>
    <lineage>
        <taxon>Bacteria</taxon>
        <taxon>Bacillati</taxon>
        <taxon>Actinomycetota</taxon>
        <taxon>Actinomycetes</taxon>
        <taxon>Micrococcales</taxon>
        <taxon>Micrococcaceae</taxon>
        <taxon>Sinomonas</taxon>
    </lineage>
</organism>
<sequence>MTSGSASFNSSSNTNPGSASSVDSTPRRLYGRGGVNGEGPLAGALSPMLLPVVPAALDRRSEDRANSAFLASVVRERGTVALLLAQHRAAMEGERLLLLPAAELPQEWLEGLVVYLGRVPEDARLAEDGGTALQAGSDIVLVVLPEPVEPIAGVMSEPATAGAGMLPQDAQWLGFREVGAAMHPFEAGLLLEANAIANWHRTHPRCPRCGAPTDIVSSGWVRVCSQDGSEHFPRTDPAIIVTVVGPDGRVLLGRGARMHSTMFSTLAGFVEPGESLEQAVIREIGEEVGVRVSACQYLGSQPWPFPASLMLGFTARTEDTVARPDGEEVVRARWFEREELQDAVASGEVTLPTRASISRALIEHWYGGPIEDRAPEQARA</sequence>
<dbReference type="EMBL" id="JAKZBV010000001">
    <property type="protein sequence ID" value="MCH6469584.1"/>
    <property type="molecule type" value="Genomic_DNA"/>
</dbReference>
<dbReference type="GO" id="GO:0016787">
    <property type="term" value="F:hydrolase activity"/>
    <property type="evidence" value="ECO:0007669"/>
    <property type="project" value="UniProtKB-KW"/>
</dbReference>
<evidence type="ECO:0000256" key="10">
    <source>
        <dbReference type="SAM" id="MobiDB-lite"/>
    </source>
</evidence>
<dbReference type="CDD" id="cd03429">
    <property type="entry name" value="NUDIX_NADH_pyrophosphatase_Nudt13"/>
    <property type="match status" value="1"/>
</dbReference>
<evidence type="ECO:0000256" key="3">
    <source>
        <dbReference type="ARBA" id="ARBA00009595"/>
    </source>
</evidence>
<dbReference type="Pfam" id="PF00293">
    <property type="entry name" value="NUDIX"/>
    <property type="match status" value="1"/>
</dbReference>
<protein>
    <recommendedName>
        <fullName evidence="4">NAD(+) diphosphatase</fullName>
        <ecNumber evidence="4">3.6.1.22</ecNumber>
    </recommendedName>
</protein>
<proteinExistence type="inferred from homology"/>
<evidence type="ECO:0000256" key="9">
    <source>
        <dbReference type="ARBA" id="ARBA00023679"/>
    </source>
</evidence>